<keyword evidence="2" id="KW-1185">Reference proteome</keyword>
<gene>
    <name evidence="1" type="ORF">BaRGS_00034152</name>
</gene>
<dbReference type="AlphaFoldDB" id="A0ABD0JI35"/>
<dbReference type="EMBL" id="JACVVK020000431">
    <property type="protein sequence ID" value="KAK7474623.1"/>
    <property type="molecule type" value="Genomic_DNA"/>
</dbReference>
<name>A0ABD0JI35_9CAEN</name>
<protein>
    <submittedName>
        <fullName evidence="1">Uncharacterized protein</fullName>
    </submittedName>
</protein>
<organism evidence="1 2">
    <name type="scientific">Batillaria attramentaria</name>
    <dbReference type="NCBI Taxonomy" id="370345"/>
    <lineage>
        <taxon>Eukaryota</taxon>
        <taxon>Metazoa</taxon>
        <taxon>Spiralia</taxon>
        <taxon>Lophotrochozoa</taxon>
        <taxon>Mollusca</taxon>
        <taxon>Gastropoda</taxon>
        <taxon>Caenogastropoda</taxon>
        <taxon>Sorbeoconcha</taxon>
        <taxon>Cerithioidea</taxon>
        <taxon>Batillariidae</taxon>
        <taxon>Batillaria</taxon>
    </lineage>
</organism>
<comment type="caution">
    <text evidence="1">The sequence shown here is derived from an EMBL/GenBank/DDBJ whole genome shotgun (WGS) entry which is preliminary data.</text>
</comment>
<sequence>SLSTGRLAARSHSHKPIPTALPSARLKCRPPCLHHRSMLCGVQSPITLARSCGRLA</sequence>
<proteinExistence type="predicted"/>
<feature type="non-terminal residue" evidence="1">
    <location>
        <position position="56"/>
    </location>
</feature>
<reference evidence="1 2" key="1">
    <citation type="journal article" date="2023" name="Sci. Data">
        <title>Genome assembly of the Korean intertidal mud-creeper Batillaria attramentaria.</title>
        <authorList>
            <person name="Patra A.K."/>
            <person name="Ho P.T."/>
            <person name="Jun S."/>
            <person name="Lee S.J."/>
            <person name="Kim Y."/>
            <person name="Won Y.J."/>
        </authorList>
    </citation>
    <scope>NUCLEOTIDE SEQUENCE [LARGE SCALE GENOMIC DNA]</scope>
    <source>
        <strain evidence="1">Wonlab-2016</strain>
    </source>
</reference>
<dbReference type="Proteomes" id="UP001519460">
    <property type="component" value="Unassembled WGS sequence"/>
</dbReference>
<evidence type="ECO:0000313" key="2">
    <source>
        <dbReference type="Proteomes" id="UP001519460"/>
    </source>
</evidence>
<accession>A0ABD0JI35</accession>
<evidence type="ECO:0000313" key="1">
    <source>
        <dbReference type="EMBL" id="KAK7474623.1"/>
    </source>
</evidence>
<feature type="non-terminal residue" evidence="1">
    <location>
        <position position="1"/>
    </location>
</feature>